<dbReference type="PANTHER" id="PTHR30336:SF0">
    <property type="entry name" value="PROTEIN SANA"/>
    <property type="match status" value="1"/>
</dbReference>
<evidence type="ECO:0000313" key="10">
    <source>
        <dbReference type="EMBL" id="MBK1617832.1"/>
    </source>
</evidence>
<evidence type="ECO:0000256" key="2">
    <source>
        <dbReference type="ARBA" id="ARBA00022475"/>
    </source>
</evidence>
<comment type="subcellular location">
    <subcellularLocation>
        <location evidence="1">Cell inner membrane</location>
        <topology evidence="1">Single-pass membrane protein</topology>
    </subcellularLocation>
</comment>
<dbReference type="RefSeq" id="WP_200240100.1">
    <property type="nucleotide sequence ID" value="NZ_NRRY01000005.1"/>
</dbReference>
<dbReference type="PANTHER" id="PTHR30336">
    <property type="entry name" value="INNER MEMBRANE PROTEIN, PROBABLE PERMEASE"/>
    <property type="match status" value="1"/>
</dbReference>
<dbReference type="Pfam" id="PF02698">
    <property type="entry name" value="DUF218"/>
    <property type="match status" value="1"/>
</dbReference>
<accession>A0A9X0W6B7</accession>
<protein>
    <recommendedName>
        <fullName evidence="9">DUF218 domain-containing protein</fullName>
    </recommendedName>
</protein>
<dbReference type="AlphaFoldDB" id="A0A9X0W6B7"/>
<dbReference type="InterPro" id="IPR003848">
    <property type="entry name" value="DUF218"/>
</dbReference>
<gene>
    <name evidence="10" type="ORF">CKO42_05045</name>
</gene>
<evidence type="ECO:0000256" key="5">
    <source>
        <dbReference type="ARBA" id="ARBA00022989"/>
    </source>
</evidence>
<evidence type="ECO:0000313" key="11">
    <source>
        <dbReference type="Proteomes" id="UP001138768"/>
    </source>
</evidence>
<feature type="transmembrane region" description="Helical" evidence="8">
    <location>
        <begin position="38"/>
        <end position="61"/>
    </location>
</feature>
<comment type="caution">
    <text evidence="10">The sequence shown here is derived from an EMBL/GenBank/DDBJ whole genome shotgun (WGS) entry which is preliminary data.</text>
</comment>
<dbReference type="EMBL" id="NRRY01000005">
    <property type="protein sequence ID" value="MBK1617832.1"/>
    <property type="molecule type" value="Genomic_DNA"/>
</dbReference>
<sequence>MSEHWPRPDAEQPPTKHEHTAAATIRLRLWRKRIGRGLSVLLFGLASLVAVLLLIDLGISLSTRGSITDQLDQVQPAEVALILGTSRGIRGRPNPFYQARIEAAAELYHSGKVRGILVSGDNATRYYNEPVSMQKDLIALDVPADHISLDYAGFRTLDSMVRAKEVFGLEKVLVVSQRFHAARAIFLGRQFGIDARGYAAADPERTGYLRVRIREILARAAAVLDILTGQGPRFLGDPEMIRLRDEPEPALDSVPEQPNVLKAARSHDY</sequence>
<organism evidence="10 11">
    <name type="scientific">Lamprobacter modestohalophilus</name>
    <dbReference type="NCBI Taxonomy" id="1064514"/>
    <lineage>
        <taxon>Bacteria</taxon>
        <taxon>Pseudomonadati</taxon>
        <taxon>Pseudomonadota</taxon>
        <taxon>Gammaproteobacteria</taxon>
        <taxon>Chromatiales</taxon>
        <taxon>Chromatiaceae</taxon>
        <taxon>Lamprobacter</taxon>
    </lineage>
</organism>
<reference evidence="10 11" key="1">
    <citation type="journal article" date="2020" name="Microorganisms">
        <title>Osmotic Adaptation and Compatible Solute Biosynthesis of Phototrophic Bacteria as Revealed from Genome Analyses.</title>
        <authorList>
            <person name="Imhoff J.F."/>
            <person name="Rahn T."/>
            <person name="Kunzel S."/>
            <person name="Keller A."/>
            <person name="Neulinger S.C."/>
        </authorList>
    </citation>
    <scope>NUCLEOTIDE SEQUENCE [LARGE SCALE GENOMIC DNA]</scope>
    <source>
        <strain evidence="10 11">DSM 25653</strain>
    </source>
</reference>
<evidence type="ECO:0000259" key="9">
    <source>
        <dbReference type="Pfam" id="PF02698"/>
    </source>
</evidence>
<evidence type="ECO:0000256" key="3">
    <source>
        <dbReference type="ARBA" id="ARBA00022519"/>
    </source>
</evidence>
<keyword evidence="4 8" id="KW-0812">Transmembrane</keyword>
<evidence type="ECO:0000256" key="6">
    <source>
        <dbReference type="ARBA" id="ARBA00023136"/>
    </source>
</evidence>
<keyword evidence="2" id="KW-1003">Cell membrane</keyword>
<evidence type="ECO:0000256" key="8">
    <source>
        <dbReference type="SAM" id="Phobius"/>
    </source>
</evidence>
<evidence type="ECO:0000256" key="4">
    <source>
        <dbReference type="ARBA" id="ARBA00022692"/>
    </source>
</evidence>
<dbReference type="CDD" id="cd06259">
    <property type="entry name" value="YdcF-like"/>
    <property type="match status" value="1"/>
</dbReference>
<keyword evidence="5 8" id="KW-1133">Transmembrane helix</keyword>
<dbReference type="Proteomes" id="UP001138768">
    <property type="component" value="Unassembled WGS sequence"/>
</dbReference>
<name>A0A9X0W6B7_9GAMM</name>
<evidence type="ECO:0000256" key="7">
    <source>
        <dbReference type="ARBA" id="ARBA00037355"/>
    </source>
</evidence>
<keyword evidence="11" id="KW-1185">Reference proteome</keyword>
<comment type="function">
    <text evidence="7">Participates in the barrier function of the cell envelope.</text>
</comment>
<feature type="domain" description="DUF218" evidence="9">
    <location>
        <begin position="79"/>
        <end position="200"/>
    </location>
</feature>
<keyword evidence="3" id="KW-0997">Cell inner membrane</keyword>
<dbReference type="InterPro" id="IPR051599">
    <property type="entry name" value="Cell_Envelope_Assoc"/>
</dbReference>
<dbReference type="GO" id="GO:0005886">
    <property type="term" value="C:plasma membrane"/>
    <property type="evidence" value="ECO:0007669"/>
    <property type="project" value="UniProtKB-SubCell"/>
</dbReference>
<keyword evidence="6 8" id="KW-0472">Membrane</keyword>
<evidence type="ECO:0000256" key="1">
    <source>
        <dbReference type="ARBA" id="ARBA00004377"/>
    </source>
</evidence>
<proteinExistence type="predicted"/>